<proteinExistence type="predicted"/>
<sequence>MPHLYRSSQSPSLPYLLSQKIRNITGEIETKPLKPKSDVNILSIEKKQVHSEKLFNLVCFSSRGFQNETSEEETFSSEILDEEF</sequence>
<evidence type="ECO:0000313" key="2">
    <source>
        <dbReference type="Proteomes" id="UP001152888"/>
    </source>
</evidence>
<accession>A0A9P0KCB0</accession>
<dbReference type="Proteomes" id="UP001152888">
    <property type="component" value="Unassembled WGS sequence"/>
</dbReference>
<organism evidence="1 2">
    <name type="scientific">Acanthoscelides obtectus</name>
    <name type="common">Bean weevil</name>
    <name type="synonym">Bruchus obtectus</name>
    <dbReference type="NCBI Taxonomy" id="200917"/>
    <lineage>
        <taxon>Eukaryota</taxon>
        <taxon>Metazoa</taxon>
        <taxon>Ecdysozoa</taxon>
        <taxon>Arthropoda</taxon>
        <taxon>Hexapoda</taxon>
        <taxon>Insecta</taxon>
        <taxon>Pterygota</taxon>
        <taxon>Neoptera</taxon>
        <taxon>Endopterygota</taxon>
        <taxon>Coleoptera</taxon>
        <taxon>Polyphaga</taxon>
        <taxon>Cucujiformia</taxon>
        <taxon>Chrysomeloidea</taxon>
        <taxon>Chrysomelidae</taxon>
        <taxon>Bruchinae</taxon>
        <taxon>Bruchini</taxon>
        <taxon>Acanthoscelides</taxon>
    </lineage>
</organism>
<evidence type="ECO:0000313" key="1">
    <source>
        <dbReference type="EMBL" id="CAH1971010.1"/>
    </source>
</evidence>
<name>A0A9P0KCB0_ACAOB</name>
<protein>
    <submittedName>
        <fullName evidence="1">Uncharacterized protein</fullName>
    </submittedName>
</protein>
<gene>
    <name evidence="1" type="ORF">ACAOBT_LOCUS9229</name>
</gene>
<comment type="caution">
    <text evidence="1">The sequence shown here is derived from an EMBL/GenBank/DDBJ whole genome shotgun (WGS) entry which is preliminary data.</text>
</comment>
<dbReference type="EMBL" id="CAKOFQ010006781">
    <property type="protein sequence ID" value="CAH1971010.1"/>
    <property type="molecule type" value="Genomic_DNA"/>
</dbReference>
<reference evidence="1" key="1">
    <citation type="submission" date="2022-03" db="EMBL/GenBank/DDBJ databases">
        <authorList>
            <person name="Sayadi A."/>
        </authorList>
    </citation>
    <scope>NUCLEOTIDE SEQUENCE</scope>
</reference>
<dbReference type="AlphaFoldDB" id="A0A9P0KCB0"/>
<keyword evidence="2" id="KW-1185">Reference proteome</keyword>